<dbReference type="EMBL" id="BNJK01000002">
    <property type="protein sequence ID" value="GHO99583.1"/>
    <property type="molecule type" value="Genomic_DNA"/>
</dbReference>
<dbReference type="Proteomes" id="UP000597444">
    <property type="component" value="Unassembled WGS sequence"/>
</dbReference>
<name>A0A8J3IW07_9CHLR</name>
<sequence length="129" mass="15390">MSGWFERYQQGFYQEVYDELLGMQEQVFEKPVYQEALLVARAMMSRIRHNLELLFPRLKTLGYELVDGDWSSYWEQEEYPDPELNEQLQAYRKPSLQTPAFLQEIEGVWRDVVIVEKLFAANLGREPHV</sequence>
<keyword evidence="2" id="KW-1185">Reference proteome</keyword>
<gene>
    <name evidence="1" type="ORF">KSF_096310</name>
</gene>
<accession>A0A8J3IW07</accession>
<reference evidence="1" key="1">
    <citation type="submission" date="2020-10" db="EMBL/GenBank/DDBJ databases">
        <title>Taxonomic study of unclassified bacteria belonging to the class Ktedonobacteria.</title>
        <authorList>
            <person name="Yabe S."/>
            <person name="Wang C.M."/>
            <person name="Zheng Y."/>
            <person name="Sakai Y."/>
            <person name="Cavaletti L."/>
            <person name="Monciardini P."/>
            <person name="Donadio S."/>
        </authorList>
    </citation>
    <scope>NUCLEOTIDE SEQUENCE</scope>
    <source>
        <strain evidence="1">ID150040</strain>
    </source>
</reference>
<proteinExistence type="predicted"/>
<protein>
    <submittedName>
        <fullName evidence="1">Uncharacterized protein</fullName>
    </submittedName>
</protein>
<comment type="caution">
    <text evidence="1">The sequence shown here is derived from an EMBL/GenBank/DDBJ whole genome shotgun (WGS) entry which is preliminary data.</text>
</comment>
<evidence type="ECO:0000313" key="2">
    <source>
        <dbReference type="Proteomes" id="UP000597444"/>
    </source>
</evidence>
<organism evidence="1 2">
    <name type="scientific">Reticulibacter mediterranei</name>
    <dbReference type="NCBI Taxonomy" id="2778369"/>
    <lineage>
        <taxon>Bacteria</taxon>
        <taxon>Bacillati</taxon>
        <taxon>Chloroflexota</taxon>
        <taxon>Ktedonobacteria</taxon>
        <taxon>Ktedonobacterales</taxon>
        <taxon>Reticulibacteraceae</taxon>
        <taxon>Reticulibacter</taxon>
    </lineage>
</organism>
<dbReference type="AlphaFoldDB" id="A0A8J3IW07"/>
<dbReference type="RefSeq" id="WP_220210222.1">
    <property type="nucleotide sequence ID" value="NZ_BNJK01000002.1"/>
</dbReference>
<evidence type="ECO:0000313" key="1">
    <source>
        <dbReference type="EMBL" id="GHO99583.1"/>
    </source>
</evidence>